<reference evidence="2 3" key="1">
    <citation type="submission" date="2020-05" db="EMBL/GenBank/DDBJ databases">
        <title>The draft genome sequence of Maribacter arenosus CAU 1321.</title>
        <authorList>
            <person name="Mu L."/>
        </authorList>
    </citation>
    <scope>NUCLEOTIDE SEQUENCE [LARGE SCALE GENOMIC DNA]</scope>
    <source>
        <strain evidence="2 3">CAU 1321</strain>
    </source>
</reference>
<gene>
    <name evidence="2" type="ORF">HPE63_08920</name>
</gene>
<keyword evidence="3" id="KW-1185">Reference proteome</keyword>
<dbReference type="RefSeq" id="WP_188313926.1">
    <property type="nucleotide sequence ID" value="NZ_JABTCG010000003.1"/>
</dbReference>
<feature type="chain" id="PRO_5047445412" description="Right handed beta helix region" evidence="1">
    <location>
        <begin position="26"/>
        <end position="753"/>
    </location>
</feature>
<protein>
    <recommendedName>
        <fullName evidence="4">Right handed beta helix region</fullName>
    </recommendedName>
</protein>
<evidence type="ECO:0008006" key="4">
    <source>
        <dbReference type="Google" id="ProtNLM"/>
    </source>
</evidence>
<dbReference type="EMBL" id="JABTCG010000003">
    <property type="protein sequence ID" value="MBD0850789.1"/>
    <property type="molecule type" value="Genomic_DNA"/>
</dbReference>
<evidence type="ECO:0000313" key="2">
    <source>
        <dbReference type="EMBL" id="MBD0850789.1"/>
    </source>
</evidence>
<dbReference type="InterPro" id="IPR012334">
    <property type="entry name" value="Pectin_lyas_fold"/>
</dbReference>
<name>A0ABR7VAU8_9FLAO</name>
<keyword evidence="1" id="KW-0732">Signal</keyword>
<sequence length="753" mass="83100">MKYRPSYPFHAILFICVLVFHYSCAKDSDLFTDYIIEENPEYISVIDLENALRIPSDFDWTNIPEGYENTVWEITGSFDLEEASIRLPEGVTLYFNGGELTNGTLTGSETLIASQGSSQVFDAISLTGTFENDYIMPYWFGAAMDGVTDDREAFVATLAHANTLGLKVLVEKDIFLDVEETGTKSIFLEDNTWIEGANDVNIIVNQILSPAFQGILADGITIKNVTFLYDNAYNASTDFTNSDRYANNTAIKNYMETYRNVVFESGVNAKTISATDFTAMFLFDASKNITFDGVNFVAKGDTADTFILMGIKFKEQYADNQTITSSGGTTDICRNVTLTNMVLDGVIMGIQGPVIGLAVDGLNSFRYSDVQTAQGTNIGWVNYTFPPPHLFYLNEDGSLDYDPSNISIRNVYDHGKYVGNSDVRGGGGYCNSLKLIGASNVYVDNYKSFRRDGLGDLGGITNGVFKNIYAESTIDIFNPTFGFTSLRFVGDLTNVTFENMTIKDNSEILERYPLDVTGGDYVTMDNVHVYVNELLHTPHGPFGISGSNNTILNSSLNIQNHTGTETYKAVVYHNNETLDNGANNHYEIEVNGWRDISDDPEGLSIRMLLQYASNTNDNYAKIIDTANGFTIEQESTVKQDAWTRTEEVELGSGTSQLLNLNIPRNLYVQRVNLTTLEALEDGLEVYLSTSGNSTSSNSWLTEISAITGSISKTFSSTTAHTSSQALYLVANDDFDNQGKILVELVLGRTTVGN</sequence>
<dbReference type="Gene3D" id="2.160.20.10">
    <property type="entry name" value="Single-stranded right-handed beta-helix, Pectin lyase-like"/>
    <property type="match status" value="1"/>
</dbReference>
<organism evidence="2 3">
    <name type="scientific">Maribacter arenosus</name>
    <dbReference type="NCBI Taxonomy" id="1854708"/>
    <lineage>
        <taxon>Bacteria</taxon>
        <taxon>Pseudomonadati</taxon>
        <taxon>Bacteroidota</taxon>
        <taxon>Flavobacteriia</taxon>
        <taxon>Flavobacteriales</taxon>
        <taxon>Flavobacteriaceae</taxon>
        <taxon>Maribacter</taxon>
    </lineage>
</organism>
<dbReference type="Proteomes" id="UP000598350">
    <property type="component" value="Unassembled WGS sequence"/>
</dbReference>
<evidence type="ECO:0000313" key="3">
    <source>
        <dbReference type="Proteomes" id="UP000598350"/>
    </source>
</evidence>
<evidence type="ECO:0000256" key="1">
    <source>
        <dbReference type="SAM" id="SignalP"/>
    </source>
</evidence>
<accession>A0ABR7VAU8</accession>
<comment type="caution">
    <text evidence="2">The sequence shown here is derived from an EMBL/GenBank/DDBJ whole genome shotgun (WGS) entry which is preliminary data.</text>
</comment>
<feature type="signal peptide" evidence="1">
    <location>
        <begin position="1"/>
        <end position="25"/>
    </location>
</feature>
<proteinExistence type="predicted"/>